<accession>A0A2G8K8R2</accession>
<comment type="caution">
    <text evidence="3">The sequence shown here is derived from an EMBL/GenBank/DDBJ whole genome shotgun (WGS) entry which is preliminary data.</text>
</comment>
<dbReference type="Proteomes" id="UP000230750">
    <property type="component" value="Unassembled WGS sequence"/>
</dbReference>
<evidence type="ECO:0000313" key="3">
    <source>
        <dbReference type="EMBL" id="PIK44382.1"/>
    </source>
</evidence>
<evidence type="ECO:0000259" key="2">
    <source>
        <dbReference type="Pfam" id="PF21787"/>
    </source>
</evidence>
<dbReference type="Pfam" id="PF21787">
    <property type="entry name" value="TNP-like_RNaseH_N"/>
    <property type="match status" value="1"/>
</dbReference>
<dbReference type="EMBL" id="MRZV01000780">
    <property type="protein sequence ID" value="PIK44382.1"/>
    <property type="molecule type" value="Genomic_DNA"/>
</dbReference>
<name>A0A2G8K8R2_STIJA</name>
<sequence length="460" mass="51617">MSVASSSELATDLYTNWIGGSPLLNASWSIPCEATGSGFAAILDHPKRRQTLLVVLLDRYGVGSHHFAIFLRNNFTWLFFNISCFEKNAFLFSLWMHKPGCSWKTRKGINISQSISKRLLQLVSHHLQDDPAQSQVQNMKYQMRSAVNLEYPWRSYYAVMESPRKLKRKLDAAVNHLQMCKKKLKMEQQKSRRLKVKVTSLTSLIATLLDERQISESCAAQLETTLGGVPKAIIGRLLKQKAGKTCGAYPEELRAFAMTLHFYSAKAYNYVRQMFGLALPHPRQIRAWYSRIDGAPGFTKPAFAALEAKRKDNRAKGKETVCAVMLDEVAIRKHVEYAHGQFHGYVDIGSGNSDDSAPVAKDALVLMAVSVDQSWKIPLGYFLINGMSGEERANLINQCLQKLHDVGVRAVSLTCDGPSCHFAMMRHLGAKLNISGMDPSFPIQLMKLKEFISFLMCAIC</sequence>
<proteinExistence type="predicted"/>
<dbReference type="InterPro" id="IPR048365">
    <property type="entry name" value="TNP-like_RNaseH_N"/>
</dbReference>
<dbReference type="InterPro" id="IPR021896">
    <property type="entry name" value="THAP9-like_HTH"/>
</dbReference>
<dbReference type="OrthoDB" id="7312725at2759"/>
<feature type="domain" description="Transposable element P transposase-like RNase H" evidence="2">
    <location>
        <begin position="295"/>
        <end position="429"/>
    </location>
</feature>
<organism evidence="3 4">
    <name type="scientific">Stichopus japonicus</name>
    <name type="common">Sea cucumber</name>
    <dbReference type="NCBI Taxonomy" id="307972"/>
    <lineage>
        <taxon>Eukaryota</taxon>
        <taxon>Metazoa</taxon>
        <taxon>Echinodermata</taxon>
        <taxon>Eleutherozoa</taxon>
        <taxon>Echinozoa</taxon>
        <taxon>Holothuroidea</taxon>
        <taxon>Aspidochirotacea</taxon>
        <taxon>Aspidochirotida</taxon>
        <taxon>Stichopodidae</taxon>
        <taxon>Apostichopus</taxon>
    </lineage>
</organism>
<feature type="domain" description="THAP9-like helix-turn-helix" evidence="1">
    <location>
        <begin position="208"/>
        <end position="288"/>
    </location>
</feature>
<reference evidence="3 4" key="1">
    <citation type="journal article" date="2017" name="PLoS Biol.">
        <title>The sea cucumber genome provides insights into morphological evolution and visceral regeneration.</title>
        <authorList>
            <person name="Zhang X."/>
            <person name="Sun L."/>
            <person name="Yuan J."/>
            <person name="Sun Y."/>
            <person name="Gao Y."/>
            <person name="Zhang L."/>
            <person name="Li S."/>
            <person name="Dai H."/>
            <person name="Hamel J.F."/>
            <person name="Liu C."/>
            <person name="Yu Y."/>
            <person name="Liu S."/>
            <person name="Lin W."/>
            <person name="Guo K."/>
            <person name="Jin S."/>
            <person name="Xu P."/>
            <person name="Storey K.B."/>
            <person name="Huan P."/>
            <person name="Zhang T."/>
            <person name="Zhou Y."/>
            <person name="Zhang J."/>
            <person name="Lin C."/>
            <person name="Li X."/>
            <person name="Xing L."/>
            <person name="Huo D."/>
            <person name="Sun M."/>
            <person name="Wang L."/>
            <person name="Mercier A."/>
            <person name="Li F."/>
            <person name="Yang H."/>
            <person name="Xiang J."/>
        </authorList>
    </citation>
    <scope>NUCLEOTIDE SEQUENCE [LARGE SCALE GENOMIC DNA]</scope>
    <source>
        <strain evidence="3">Shaxun</strain>
        <tissue evidence="3">Muscle</tissue>
    </source>
</reference>
<gene>
    <name evidence="3" type="ORF">BSL78_18776</name>
</gene>
<protein>
    <submittedName>
        <fullName evidence="3">Putative THAP domain-containing protein 9-like</fullName>
    </submittedName>
</protein>
<dbReference type="Pfam" id="PF12017">
    <property type="entry name" value="Tnp_P_element"/>
    <property type="match status" value="1"/>
</dbReference>
<dbReference type="AlphaFoldDB" id="A0A2G8K8R2"/>
<keyword evidence="4" id="KW-1185">Reference proteome</keyword>
<evidence type="ECO:0000259" key="1">
    <source>
        <dbReference type="Pfam" id="PF12017"/>
    </source>
</evidence>
<evidence type="ECO:0000313" key="4">
    <source>
        <dbReference type="Proteomes" id="UP000230750"/>
    </source>
</evidence>